<dbReference type="RefSeq" id="WP_093518883.1">
    <property type="nucleotide sequence ID" value="NZ_FOSK01000004.1"/>
</dbReference>
<evidence type="ECO:0000313" key="3">
    <source>
        <dbReference type="Proteomes" id="UP000199598"/>
    </source>
</evidence>
<dbReference type="Proteomes" id="UP000199598">
    <property type="component" value="Unassembled WGS sequence"/>
</dbReference>
<comment type="caution">
    <text evidence="2">The sequence shown here is derived from an EMBL/GenBank/DDBJ whole genome shotgun (WGS) entry which is preliminary data.</text>
</comment>
<feature type="transmembrane region" description="Helical" evidence="1">
    <location>
        <begin position="148"/>
        <end position="165"/>
    </location>
</feature>
<keyword evidence="1" id="KW-0472">Membrane</keyword>
<feature type="transmembrane region" description="Helical" evidence="1">
    <location>
        <begin position="122"/>
        <end position="142"/>
    </location>
</feature>
<gene>
    <name evidence="2" type="ORF">SAMN04488518_104245</name>
</gene>
<evidence type="ECO:0000313" key="2">
    <source>
        <dbReference type="EMBL" id="SFK35584.1"/>
    </source>
</evidence>
<accession>A0A1I3YUN8</accession>
<feature type="transmembrane region" description="Helical" evidence="1">
    <location>
        <begin position="177"/>
        <end position="197"/>
    </location>
</feature>
<keyword evidence="3" id="KW-1185">Reference proteome</keyword>
<reference evidence="2 3" key="1">
    <citation type="submission" date="2016-10" db="EMBL/GenBank/DDBJ databases">
        <authorList>
            <person name="Varghese N."/>
            <person name="Submissions S."/>
        </authorList>
    </citation>
    <scope>NUCLEOTIDE SEQUENCE [LARGE SCALE GENOMIC DNA]</scope>
    <source>
        <strain evidence="2 3">DSM 16392</strain>
    </source>
</reference>
<protein>
    <recommendedName>
        <fullName evidence="4">Yip1 domain-containing protein</fullName>
    </recommendedName>
</protein>
<keyword evidence="1" id="KW-1133">Transmembrane helix</keyword>
<proteinExistence type="predicted"/>
<dbReference type="EMBL" id="FOSK01000004">
    <property type="protein sequence ID" value="SFK35584.1"/>
    <property type="molecule type" value="Genomic_DNA"/>
</dbReference>
<organism evidence="2 3">
    <name type="scientific">Pseudovibrio ascidiaceicola</name>
    <dbReference type="NCBI Taxonomy" id="285279"/>
    <lineage>
        <taxon>Bacteria</taxon>
        <taxon>Pseudomonadati</taxon>
        <taxon>Pseudomonadota</taxon>
        <taxon>Alphaproteobacteria</taxon>
        <taxon>Hyphomicrobiales</taxon>
        <taxon>Stappiaceae</taxon>
        <taxon>Pseudovibrio</taxon>
    </lineage>
</organism>
<evidence type="ECO:0008006" key="4">
    <source>
        <dbReference type="Google" id="ProtNLM"/>
    </source>
</evidence>
<feature type="transmembrane region" description="Helical" evidence="1">
    <location>
        <begin position="87"/>
        <end position="110"/>
    </location>
</feature>
<name>A0A1I3YUN8_9HYPH</name>
<evidence type="ECO:0000256" key="1">
    <source>
        <dbReference type="SAM" id="Phobius"/>
    </source>
</evidence>
<keyword evidence="1" id="KW-0812">Transmembrane</keyword>
<sequence>MVLGTQEIRQSCIASWRIMRGETEALQQFDLSADGFWRSFLVIFLLLPFYLLSLIAEHALMVEHFAMQGQENAELAVGGFQLYLGKFLSLFVDWITFPIFVGFLAGSLGLKRNYGPYIIVRNWSTLIILLPQTVLYLLYMAGIIPSELLVMLTFPIIGWVLWYRFQIARVAGGCSFSISIGLVVLDLVLSILISASFTRLFA</sequence>
<feature type="transmembrane region" description="Helical" evidence="1">
    <location>
        <begin position="36"/>
        <end position="56"/>
    </location>
</feature>